<evidence type="ECO:0000256" key="5">
    <source>
        <dbReference type="ARBA" id="ARBA00037982"/>
    </source>
</evidence>
<dbReference type="SUPFAM" id="SSF56112">
    <property type="entry name" value="Protein kinase-like (PK-like)"/>
    <property type="match status" value="1"/>
</dbReference>
<dbReference type="SMART" id="SM00220">
    <property type="entry name" value="S_TKc"/>
    <property type="match status" value="1"/>
</dbReference>
<dbReference type="InterPro" id="IPR017441">
    <property type="entry name" value="Protein_kinase_ATP_BS"/>
</dbReference>
<keyword evidence="2 6" id="KW-0547">Nucleotide-binding</keyword>
<dbReference type="Pfam" id="PF00069">
    <property type="entry name" value="Pkinase"/>
    <property type="match status" value="2"/>
</dbReference>
<evidence type="ECO:0000256" key="7">
    <source>
        <dbReference type="SAM" id="MobiDB-lite"/>
    </source>
</evidence>
<dbReference type="PROSITE" id="PS00107">
    <property type="entry name" value="PROTEIN_KINASE_ATP"/>
    <property type="match status" value="1"/>
</dbReference>
<reference evidence="9" key="2">
    <citation type="submission" date="2020-09" db="EMBL/GenBank/DDBJ databases">
        <title>Reference genome assembly for Australian Ascochyta lentis isolate Al4.</title>
        <authorList>
            <person name="Lee R.C."/>
            <person name="Farfan-Caceres L.M."/>
            <person name="Debler J.W."/>
            <person name="Williams A.H."/>
            <person name="Henares B.M."/>
        </authorList>
    </citation>
    <scope>NUCLEOTIDE SEQUENCE</scope>
    <source>
        <strain evidence="9">Al4</strain>
    </source>
</reference>
<dbReference type="GO" id="GO:0005524">
    <property type="term" value="F:ATP binding"/>
    <property type="evidence" value="ECO:0007669"/>
    <property type="project" value="UniProtKB-UniRule"/>
</dbReference>
<evidence type="ECO:0000256" key="4">
    <source>
        <dbReference type="ARBA" id="ARBA00022840"/>
    </source>
</evidence>
<protein>
    <recommendedName>
        <fullName evidence="8">Protein kinase domain-containing protein</fullName>
    </recommendedName>
</protein>
<dbReference type="GO" id="GO:0005634">
    <property type="term" value="C:nucleus"/>
    <property type="evidence" value="ECO:0007669"/>
    <property type="project" value="TreeGrafter"/>
</dbReference>
<feature type="compositionally biased region" description="Polar residues" evidence="7">
    <location>
        <begin position="377"/>
        <end position="394"/>
    </location>
</feature>
<dbReference type="InterPro" id="IPR011009">
    <property type="entry name" value="Kinase-like_dom_sf"/>
</dbReference>
<sequence>MSMFRRPGESSSSSSSSEASCDRTEDEEPGLSRQNGFLSRINTLESGASGASVDAQRPSLAELRQESAQDVRNIMLHAMLEEKAIAEAAARLKTEPTNPEAQKQGREAYQRLARQLFDDKYASDEFRTHRKQAQQGINTLTSSHLQTLSAIPQDTQALVMHHMQGNAVPAPQPPLPGIEVLSGLHSPAGSYLRGYPDLQNDRYMRDFSELEIVGKGGYGKVYKVKHKLDGSFYAVKRIPVPPAKLAKVQQHGPEALNSMLEEVRSLARFDHANIVRYHNAWLEFTTLPTETPFVPATTVLRDNRLLEDAANFSSSPSDVDYLQKKMDSIRFEEPSTNSGADIVFEASDAGEADNSRSNVDNLSLREQLSVKRKNRRSSQASQATIATMSSTRSRMSAVEDVSEDFDDEDVEMIPRRHMPSSQGLTTDLSDSMISHSDAPAGPLVNTRVSGPVLTLNVQMSLYETSLAAFLSPERPSLSSKPEMTHCFHPCVSWELLSNILAGVEYLHSQGVVHRDLKPANVFLSLSNGRRAPYGSVDLSTCKSCPDRACIHVVPRIGDFGLVAALDEACTDTHSATTTTTTTTTKAVGTEFYRPESSSRNSDKLDVFALGVIAVELLWGFSTRMERSATLSRLRRGEFPEDFAARLGAQGDKAQQLIGAMVVADEGQRMGCEEARSEVGRLIDVLRME</sequence>
<dbReference type="InterPro" id="IPR000719">
    <property type="entry name" value="Prot_kinase_dom"/>
</dbReference>
<keyword evidence="1" id="KW-0808">Transferase</keyword>
<gene>
    <name evidence="9" type="ORF">EKO04_005837</name>
</gene>
<dbReference type="GO" id="GO:0004694">
    <property type="term" value="F:eukaryotic translation initiation factor 2alpha kinase activity"/>
    <property type="evidence" value="ECO:0007669"/>
    <property type="project" value="TreeGrafter"/>
</dbReference>
<dbReference type="Proteomes" id="UP000651452">
    <property type="component" value="Unassembled WGS sequence"/>
</dbReference>
<dbReference type="PANTHER" id="PTHR11042:SF187">
    <property type="entry name" value="EUKARYOTIC TRANSLATION INITIATION FACTOR 2-ALPHA KINASE 2"/>
    <property type="match status" value="1"/>
</dbReference>
<evidence type="ECO:0000313" key="10">
    <source>
        <dbReference type="Proteomes" id="UP000651452"/>
    </source>
</evidence>
<dbReference type="GO" id="GO:0005737">
    <property type="term" value="C:cytoplasm"/>
    <property type="evidence" value="ECO:0007669"/>
    <property type="project" value="TreeGrafter"/>
</dbReference>
<dbReference type="AlphaFoldDB" id="A0A8H7MIF9"/>
<evidence type="ECO:0000256" key="1">
    <source>
        <dbReference type="ARBA" id="ARBA00022679"/>
    </source>
</evidence>
<dbReference type="InterPro" id="IPR050339">
    <property type="entry name" value="CC_SR_Kinase"/>
</dbReference>
<proteinExistence type="inferred from homology"/>
<evidence type="ECO:0000313" key="9">
    <source>
        <dbReference type="EMBL" id="KAF9696158.1"/>
    </source>
</evidence>
<feature type="region of interest" description="Disordered" evidence="7">
    <location>
        <begin position="1"/>
        <end position="36"/>
    </location>
</feature>
<dbReference type="PROSITE" id="PS00108">
    <property type="entry name" value="PROTEIN_KINASE_ST"/>
    <property type="match status" value="1"/>
</dbReference>
<dbReference type="Gene3D" id="1.10.510.10">
    <property type="entry name" value="Transferase(Phosphotransferase) domain 1"/>
    <property type="match status" value="1"/>
</dbReference>
<keyword evidence="3" id="KW-0418">Kinase</keyword>
<feature type="compositionally biased region" description="Polar residues" evidence="7">
    <location>
        <begin position="355"/>
        <end position="366"/>
    </location>
</feature>
<dbReference type="PROSITE" id="PS50011">
    <property type="entry name" value="PROTEIN_KINASE_DOM"/>
    <property type="match status" value="1"/>
</dbReference>
<evidence type="ECO:0000256" key="3">
    <source>
        <dbReference type="ARBA" id="ARBA00022777"/>
    </source>
</evidence>
<keyword evidence="10" id="KW-1185">Reference proteome</keyword>
<dbReference type="InterPro" id="IPR008271">
    <property type="entry name" value="Ser/Thr_kinase_AS"/>
</dbReference>
<evidence type="ECO:0000259" key="8">
    <source>
        <dbReference type="PROSITE" id="PS50011"/>
    </source>
</evidence>
<comment type="similarity">
    <text evidence="5">Belongs to the protein kinase superfamily. Ser/Thr protein kinase family. GCN2 subfamily.</text>
</comment>
<feature type="region of interest" description="Disordered" evidence="7">
    <location>
        <begin position="349"/>
        <end position="405"/>
    </location>
</feature>
<feature type="domain" description="Protein kinase" evidence="8">
    <location>
        <begin position="207"/>
        <end position="682"/>
    </location>
</feature>
<evidence type="ECO:0000256" key="2">
    <source>
        <dbReference type="ARBA" id="ARBA00022741"/>
    </source>
</evidence>
<dbReference type="PANTHER" id="PTHR11042">
    <property type="entry name" value="EUKARYOTIC TRANSLATION INITIATION FACTOR 2-ALPHA KINASE EIF2-ALPHA KINASE -RELATED"/>
    <property type="match status" value="1"/>
</dbReference>
<evidence type="ECO:0000256" key="6">
    <source>
        <dbReference type="PROSITE-ProRule" id="PRU10141"/>
    </source>
</evidence>
<reference evidence="9" key="1">
    <citation type="submission" date="2018-12" db="EMBL/GenBank/DDBJ databases">
        <authorList>
            <person name="Syme R.A."/>
            <person name="Farfan-Caceres L."/>
            <person name="Lichtenzveig J."/>
        </authorList>
    </citation>
    <scope>NUCLEOTIDE SEQUENCE</scope>
    <source>
        <strain evidence="9">Al4</strain>
    </source>
</reference>
<comment type="caution">
    <text evidence="9">The sequence shown here is derived from an EMBL/GenBank/DDBJ whole genome shotgun (WGS) entry which is preliminary data.</text>
</comment>
<dbReference type="Gene3D" id="3.30.200.20">
    <property type="entry name" value="Phosphorylase Kinase, domain 1"/>
    <property type="match status" value="1"/>
</dbReference>
<name>A0A8H7MIF9_9PLEO</name>
<dbReference type="EMBL" id="RZGK01000010">
    <property type="protein sequence ID" value="KAF9696158.1"/>
    <property type="molecule type" value="Genomic_DNA"/>
</dbReference>
<dbReference type="OrthoDB" id="1405469at2759"/>
<feature type="binding site" evidence="6">
    <location>
        <position position="236"/>
    </location>
    <ligand>
        <name>ATP</name>
        <dbReference type="ChEBI" id="CHEBI:30616"/>
    </ligand>
</feature>
<organism evidence="9 10">
    <name type="scientific">Ascochyta lentis</name>
    <dbReference type="NCBI Taxonomy" id="205686"/>
    <lineage>
        <taxon>Eukaryota</taxon>
        <taxon>Fungi</taxon>
        <taxon>Dikarya</taxon>
        <taxon>Ascomycota</taxon>
        <taxon>Pezizomycotina</taxon>
        <taxon>Dothideomycetes</taxon>
        <taxon>Pleosporomycetidae</taxon>
        <taxon>Pleosporales</taxon>
        <taxon>Pleosporineae</taxon>
        <taxon>Didymellaceae</taxon>
        <taxon>Ascochyta</taxon>
    </lineage>
</organism>
<keyword evidence="4 6" id="KW-0067">ATP-binding</keyword>
<accession>A0A8H7MIF9</accession>